<dbReference type="RefSeq" id="WP_114065153.1">
    <property type="nucleotide sequence ID" value="NZ_CP030850.1"/>
</dbReference>
<dbReference type="KEGG" id="run:DR864_00815"/>
<dbReference type="PROSITE" id="PS50110">
    <property type="entry name" value="RESPONSE_REGULATORY"/>
    <property type="match status" value="1"/>
</dbReference>
<dbReference type="PANTHER" id="PTHR37299">
    <property type="entry name" value="TRANSCRIPTIONAL REGULATOR-RELATED"/>
    <property type="match status" value="1"/>
</dbReference>
<dbReference type="Gene3D" id="3.40.50.2300">
    <property type="match status" value="1"/>
</dbReference>
<dbReference type="SMART" id="SM00850">
    <property type="entry name" value="LytTR"/>
    <property type="match status" value="1"/>
</dbReference>
<dbReference type="PROSITE" id="PS50930">
    <property type="entry name" value="HTH_LYTTR"/>
    <property type="match status" value="1"/>
</dbReference>
<proteinExistence type="predicted"/>
<reference evidence="4 5" key="1">
    <citation type="submission" date="2018-07" db="EMBL/GenBank/DDBJ databases">
        <title>Genome sequencing of Runella.</title>
        <authorList>
            <person name="Baek M.-G."/>
            <person name="Yi H."/>
        </authorList>
    </citation>
    <scope>NUCLEOTIDE SEQUENCE [LARGE SCALE GENOMIC DNA]</scope>
    <source>
        <strain evidence="4 5">HYN0085</strain>
    </source>
</reference>
<dbReference type="GO" id="GO:0000156">
    <property type="term" value="F:phosphorelay response regulator activity"/>
    <property type="evidence" value="ECO:0007669"/>
    <property type="project" value="InterPro"/>
</dbReference>
<gene>
    <name evidence="4" type="ORF">DR864_00815</name>
</gene>
<dbReference type="EMBL" id="CP030850">
    <property type="protein sequence ID" value="AXE16366.1"/>
    <property type="molecule type" value="Genomic_DNA"/>
</dbReference>
<dbReference type="OrthoDB" id="983052at2"/>
<dbReference type="InterPro" id="IPR007492">
    <property type="entry name" value="LytTR_DNA-bd_dom"/>
</dbReference>
<keyword evidence="1" id="KW-0597">Phosphoprotein</keyword>
<dbReference type="Gene3D" id="2.40.50.1020">
    <property type="entry name" value="LytTr DNA-binding domain"/>
    <property type="match status" value="1"/>
</dbReference>
<dbReference type="SMART" id="SM00448">
    <property type="entry name" value="REC"/>
    <property type="match status" value="1"/>
</dbReference>
<sequence length="240" mass="27256">MEHKLVPLIVEDDPLAQKSLVYLLTKTNMFEDAVVCGTVTEAFEYLNRKTADIIFLDIELPDLSGLELLKLFPAHAPVVVTSSHVELAVDCFDFDVIDFLTKPFSYTRLLKSIQRATKKIPSQQVIAEKTPVKNYVFLPTGRSTVRFNYSDILYIEAYGVYVKIVTSDGTVVVNQMLSNIEEVLPQEPFLRIHRSFIVNMNHINRISSNELRVSTYFLPIGMSYKDKVTQKLKSSGLLSE</sequence>
<dbReference type="InterPro" id="IPR001789">
    <property type="entry name" value="Sig_transdc_resp-reg_receiver"/>
</dbReference>
<evidence type="ECO:0000259" key="2">
    <source>
        <dbReference type="PROSITE" id="PS50110"/>
    </source>
</evidence>
<dbReference type="Pfam" id="PF04397">
    <property type="entry name" value="LytTR"/>
    <property type="match status" value="1"/>
</dbReference>
<protein>
    <submittedName>
        <fullName evidence="4">DNA-binding response regulator</fullName>
    </submittedName>
</protein>
<dbReference type="InterPro" id="IPR011006">
    <property type="entry name" value="CheY-like_superfamily"/>
</dbReference>
<dbReference type="GO" id="GO:0003677">
    <property type="term" value="F:DNA binding"/>
    <property type="evidence" value="ECO:0007669"/>
    <property type="project" value="UniProtKB-KW"/>
</dbReference>
<dbReference type="AlphaFoldDB" id="A0A344TCJ5"/>
<evidence type="ECO:0000313" key="5">
    <source>
        <dbReference type="Proteomes" id="UP000251993"/>
    </source>
</evidence>
<feature type="domain" description="Response regulatory" evidence="2">
    <location>
        <begin position="6"/>
        <end position="117"/>
    </location>
</feature>
<dbReference type="InterPro" id="IPR046947">
    <property type="entry name" value="LytR-like"/>
</dbReference>
<dbReference type="PANTHER" id="PTHR37299:SF1">
    <property type="entry name" value="STAGE 0 SPORULATION PROTEIN A HOMOLOG"/>
    <property type="match status" value="1"/>
</dbReference>
<keyword evidence="5" id="KW-1185">Reference proteome</keyword>
<evidence type="ECO:0000313" key="4">
    <source>
        <dbReference type="EMBL" id="AXE16366.1"/>
    </source>
</evidence>
<feature type="modified residue" description="4-aspartylphosphate" evidence="1">
    <location>
        <position position="57"/>
    </location>
</feature>
<evidence type="ECO:0000256" key="1">
    <source>
        <dbReference type="PROSITE-ProRule" id="PRU00169"/>
    </source>
</evidence>
<evidence type="ECO:0000259" key="3">
    <source>
        <dbReference type="PROSITE" id="PS50930"/>
    </source>
</evidence>
<keyword evidence="4" id="KW-0238">DNA-binding</keyword>
<dbReference type="Proteomes" id="UP000251993">
    <property type="component" value="Chromosome"/>
</dbReference>
<dbReference type="SUPFAM" id="SSF52172">
    <property type="entry name" value="CheY-like"/>
    <property type="match status" value="1"/>
</dbReference>
<organism evidence="4 5">
    <name type="scientific">Runella rosea</name>
    <dbReference type="NCBI Taxonomy" id="2259595"/>
    <lineage>
        <taxon>Bacteria</taxon>
        <taxon>Pseudomonadati</taxon>
        <taxon>Bacteroidota</taxon>
        <taxon>Cytophagia</taxon>
        <taxon>Cytophagales</taxon>
        <taxon>Spirosomataceae</taxon>
        <taxon>Runella</taxon>
    </lineage>
</organism>
<dbReference type="Pfam" id="PF00072">
    <property type="entry name" value="Response_reg"/>
    <property type="match status" value="1"/>
</dbReference>
<accession>A0A344TCJ5</accession>
<name>A0A344TCJ5_9BACT</name>
<feature type="domain" description="HTH LytTR-type" evidence="3">
    <location>
        <begin position="138"/>
        <end position="234"/>
    </location>
</feature>